<dbReference type="EMBL" id="CAMXCT030003668">
    <property type="protein sequence ID" value="CAL4792975.1"/>
    <property type="molecule type" value="Genomic_DNA"/>
</dbReference>
<reference evidence="2 3" key="2">
    <citation type="submission" date="2024-05" db="EMBL/GenBank/DDBJ databases">
        <authorList>
            <person name="Chen Y."/>
            <person name="Shah S."/>
            <person name="Dougan E. K."/>
            <person name="Thang M."/>
            <person name="Chan C."/>
        </authorList>
    </citation>
    <scope>NUCLEOTIDE SEQUENCE [LARGE SCALE GENOMIC DNA]</scope>
</reference>
<evidence type="ECO:0000313" key="2">
    <source>
        <dbReference type="EMBL" id="CAL4792975.1"/>
    </source>
</evidence>
<evidence type="ECO:0000313" key="1">
    <source>
        <dbReference type="EMBL" id="CAI4005663.1"/>
    </source>
</evidence>
<reference evidence="1" key="1">
    <citation type="submission" date="2022-10" db="EMBL/GenBank/DDBJ databases">
        <authorList>
            <person name="Chen Y."/>
            <person name="Dougan E. K."/>
            <person name="Chan C."/>
            <person name="Rhodes N."/>
            <person name="Thang M."/>
        </authorList>
    </citation>
    <scope>NUCLEOTIDE SEQUENCE</scope>
</reference>
<dbReference type="EMBL" id="CAMXCT010003668">
    <property type="protein sequence ID" value="CAI4005663.1"/>
    <property type="molecule type" value="Genomic_DNA"/>
</dbReference>
<dbReference type="AlphaFoldDB" id="A0A9P1D7G7"/>
<sequence>MQCFGSPSQRLVACASTLNGVRPPKFGNCHFGGICGQARDVFICSAVACAARGRRRSPPKGGGTQPVRIKDVDVLDLAQDTVLRFVERDGYPVIRELKFVEQSEDEELLVPGPPHRNLKLGPHNWAPRHSPDEAHRLFYKLALGGHCSEVSYLYLELFNAVKSGVRHRLVFRGQKIQDMKLCVGFVTHKYRKLTLAEDFGRNYWQHSREVHCGARNHVWLEFSTFCENGDFVLDLTGIQFDMTGSKDMKYIHVCQASDPKYKNYQKCYDISSKRMPVHFLHWAMPRGMSGNSVLRMAARFLERTSWMRPDPGGIIALRVYLMFTRVSTGVFDLPTIEAVCDLSMEEVRLKEVFAAREMASRLGVANPYDSQPNDGCTLM</sequence>
<dbReference type="Proteomes" id="UP001152797">
    <property type="component" value="Unassembled WGS sequence"/>
</dbReference>
<evidence type="ECO:0000313" key="3">
    <source>
        <dbReference type="Proteomes" id="UP001152797"/>
    </source>
</evidence>
<name>A0A9P1D7G7_9DINO</name>
<protein>
    <submittedName>
        <fullName evidence="1">Uncharacterized protein</fullName>
    </submittedName>
</protein>
<keyword evidence="3" id="KW-1185">Reference proteome</keyword>
<dbReference type="EMBL" id="CAMXCT020003668">
    <property type="protein sequence ID" value="CAL1159038.1"/>
    <property type="molecule type" value="Genomic_DNA"/>
</dbReference>
<gene>
    <name evidence="1" type="ORF">C1SCF055_LOCUS31371</name>
</gene>
<organism evidence="1">
    <name type="scientific">Cladocopium goreaui</name>
    <dbReference type="NCBI Taxonomy" id="2562237"/>
    <lineage>
        <taxon>Eukaryota</taxon>
        <taxon>Sar</taxon>
        <taxon>Alveolata</taxon>
        <taxon>Dinophyceae</taxon>
        <taxon>Suessiales</taxon>
        <taxon>Symbiodiniaceae</taxon>
        <taxon>Cladocopium</taxon>
    </lineage>
</organism>
<proteinExistence type="predicted"/>
<accession>A0A9P1D7G7</accession>
<comment type="caution">
    <text evidence="1">The sequence shown here is derived from an EMBL/GenBank/DDBJ whole genome shotgun (WGS) entry which is preliminary data.</text>
</comment>